<dbReference type="AlphaFoldDB" id="A0A4U3KQ54"/>
<dbReference type="OrthoDB" id="779537at2"/>
<protein>
    <recommendedName>
        <fullName evidence="4">AAA+ ATPase domain-containing protein</fullName>
    </recommendedName>
</protein>
<sequence length="952" mass="108950">MGKVSTAKQTGQGGVYYEDKVVAYFLACMLSETLPFGQPFGLILAVGLQVRPDGWLFDDVLLTLQNSSQSRHIAVSIKSNRQFNSNGCPKDINQLLWEQYLHYNTDVFGKDLDKLCLIEAPISPAISTDLNTLLQQATYLDSSTLHRRISIANAYSKSARKLYKSFYCPSQLANIYKIKAEDTGNILQCFLHLEMDVERIASRDEARCIELCKNALRDKSQAQAEKLYDALCLLPRKVAPKGGSLDRKKLLQILSTDFSLNHRLAHELDWKKITDNTIDRLSFIPDKLGNQVTFDRSTLLTQLEQKLLGNKGLIIQGISGSGKTNLAKMFAEKKLKETSVIWLDSSDFDFETIETSLRLTNSITELIEEVSGIESYLFVDGIERLFHAHQLTKLATILKKALIESSSWKVIFTCPSDQLSKVEDFVTRFNLFSTNFESLDIPELTVEELIPIAISFPELHPILFANSSGRIFNNLKLLDKLIRNIKSISFISSTNNLGESHLIDFVWSEEIESKSEGLQLSYFLKRLAELQADDLSVGVSIHAFPVTELKPADNLKLLGFLRLQHEKLYFNHDLFGDWARYKLIKSHNGNLPDFLQGKDFTSPLWARAVRLYGIHLLEQEQSGTLWQKTFNLFSNNSPQHLLVQDLLLESFFFAPNSYSLLVLHKTILYENECTLLKRITNLFLLRATKPDANVISMAKEIGMTEKHASAYYRIPITEYWFGMLKFLSEESVTALEYNLVNVVKISSIWLDKTPTNFSLRKEASDLSLQAAEKIFSLQENRTFIDEKILEPVYKAFLLGYRENPDGVAALCLRISRRVTNKTKLENEVDHSKSKPASSWPPRPKKRLPWPLGPMDRVDDTFRTLCLEGPSLFPIFKHNPRLGTEILLAALIEEPRERWHGESRITEHYELIEEYRWYPPFYLRGPYLNFLKISPVEGINFICKLVDFATERW</sequence>
<gene>
    <name evidence="2" type="ORF">FC093_22710</name>
</gene>
<proteinExistence type="predicted"/>
<keyword evidence="3" id="KW-1185">Reference proteome</keyword>
<dbReference type="Proteomes" id="UP000305848">
    <property type="component" value="Unassembled WGS sequence"/>
</dbReference>
<feature type="region of interest" description="Disordered" evidence="1">
    <location>
        <begin position="823"/>
        <end position="846"/>
    </location>
</feature>
<evidence type="ECO:0000313" key="2">
    <source>
        <dbReference type="EMBL" id="TKK64368.1"/>
    </source>
</evidence>
<comment type="caution">
    <text evidence="2">The sequence shown here is derived from an EMBL/GenBank/DDBJ whole genome shotgun (WGS) entry which is preliminary data.</text>
</comment>
<dbReference type="Gene3D" id="3.40.50.300">
    <property type="entry name" value="P-loop containing nucleotide triphosphate hydrolases"/>
    <property type="match status" value="1"/>
</dbReference>
<dbReference type="EMBL" id="SZQL01000035">
    <property type="protein sequence ID" value="TKK64368.1"/>
    <property type="molecule type" value="Genomic_DNA"/>
</dbReference>
<dbReference type="InterPro" id="IPR027417">
    <property type="entry name" value="P-loop_NTPase"/>
</dbReference>
<evidence type="ECO:0008006" key="4">
    <source>
        <dbReference type="Google" id="ProtNLM"/>
    </source>
</evidence>
<evidence type="ECO:0000313" key="3">
    <source>
        <dbReference type="Proteomes" id="UP000305848"/>
    </source>
</evidence>
<dbReference type="SUPFAM" id="SSF52540">
    <property type="entry name" value="P-loop containing nucleoside triphosphate hydrolases"/>
    <property type="match status" value="1"/>
</dbReference>
<accession>A0A4U3KQ54</accession>
<dbReference type="RefSeq" id="WP_137264115.1">
    <property type="nucleotide sequence ID" value="NZ_SZQL01000035.1"/>
</dbReference>
<organism evidence="2 3">
    <name type="scientific">Ilyomonas limi</name>
    <dbReference type="NCBI Taxonomy" id="2575867"/>
    <lineage>
        <taxon>Bacteria</taxon>
        <taxon>Pseudomonadati</taxon>
        <taxon>Bacteroidota</taxon>
        <taxon>Chitinophagia</taxon>
        <taxon>Chitinophagales</taxon>
        <taxon>Chitinophagaceae</taxon>
        <taxon>Ilyomonas</taxon>
    </lineage>
</organism>
<feature type="compositionally biased region" description="Basic and acidic residues" evidence="1">
    <location>
        <begin position="823"/>
        <end position="832"/>
    </location>
</feature>
<evidence type="ECO:0000256" key="1">
    <source>
        <dbReference type="SAM" id="MobiDB-lite"/>
    </source>
</evidence>
<name>A0A4U3KQ54_9BACT</name>
<reference evidence="2 3" key="1">
    <citation type="submission" date="2019-05" db="EMBL/GenBank/DDBJ databases">
        <title>Panacibacter sp. strain 17mud1-8 Genome sequencing and assembly.</title>
        <authorList>
            <person name="Chhetri G."/>
        </authorList>
    </citation>
    <scope>NUCLEOTIDE SEQUENCE [LARGE SCALE GENOMIC DNA]</scope>
    <source>
        <strain evidence="2 3">17mud1-8</strain>
    </source>
</reference>